<keyword evidence="3" id="KW-1185">Reference proteome</keyword>
<evidence type="ECO:0000313" key="2">
    <source>
        <dbReference type="EMBL" id="QQR37971.1"/>
    </source>
</evidence>
<evidence type="ECO:0000313" key="3">
    <source>
        <dbReference type="Proteomes" id="UP000595857"/>
    </source>
</evidence>
<feature type="region of interest" description="Disordered" evidence="1">
    <location>
        <begin position="37"/>
        <end position="56"/>
    </location>
</feature>
<sequence length="56" mass="5877">MGTLLQFDGHKKSAEAGPLFTGGAQILIFTGVRYERGAPPPPAAGVAAKGRKRKRV</sequence>
<protein>
    <submittedName>
        <fullName evidence="2">Uncharacterized protein</fullName>
    </submittedName>
</protein>
<dbReference type="RefSeq" id="WP_201629775.1">
    <property type="nucleotide sequence ID" value="NZ_CP068046.1"/>
</dbReference>
<proteinExistence type="predicted"/>
<organism evidence="2 3">
    <name type="scientific">Devosia rhizoryzae</name>
    <dbReference type="NCBI Taxonomy" id="2774137"/>
    <lineage>
        <taxon>Bacteria</taxon>
        <taxon>Pseudomonadati</taxon>
        <taxon>Pseudomonadota</taxon>
        <taxon>Alphaproteobacteria</taxon>
        <taxon>Hyphomicrobiales</taxon>
        <taxon>Devosiaceae</taxon>
        <taxon>Devosia</taxon>
    </lineage>
</organism>
<gene>
    <name evidence="2" type="ORF">JI748_09155</name>
</gene>
<evidence type="ECO:0000256" key="1">
    <source>
        <dbReference type="SAM" id="MobiDB-lite"/>
    </source>
</evidence>
<dbReference type="Proteomes" id="UP000595857">
    <property type="component" value="Chromosome"/>
</dbReference>
<dbReference type="EMBL" id="CP068046">
    <property type="protein sequence ID" value="QQR37971.1"/>
    <property type="molecule type" value="Genomic_DNA"/>
</dbReference>
<reference evidence="2 3" key="1">
    <citation type="submission" date="2021-01" db="EMBL/GenBank/DDBJ databases">
        <title>Genome seq and assembly of Devosia sp. LEGU1.</title>
        <authorList>
            <person name="Chhetri G."/>
        </authorList>
    </citation>
    <scope>NUCLEOTIDE SEQUENCE [LARGE SCALE GENOMIC DNA]</scope>
    <source>
        <strain evidence="2 3">LEGU1</strain>
    </source>
</reference>
<accession>A0ABX7C1N1</accession>
<name>A0ABX7C1N1_9HYPH</name>